<proteinExistence type="predicted"/>
<dbReference type="Gene3D" id="3.30.1870.10">
    <property type="entry name" value="EreA-like, domain 2"/>
    <property type="match status" value="1"/>
</dbReference>
<keyword evidence="2" id="KW-1185">Reference proteome</keyword>
<name>M0N934_9EURY</name>
<dbReference type="InterPro" id="IPR052036">
    <property type="entry name" value="Hydrolase/PRTase-associated"/>
</dbReference>
<dbReference type="PIRSF" id="PIRSF036794">
    <property type="entry name" value="UCP_erythr_ester"/>
    <property type="match status" value="1"/>
</dbReference>
<dbReference type="SUPFAM" id="SSF159501">
    <property type="entry name" value="EreA/ChaN-like"/>
    <property type="match status" value="1"/>
</dbReference>
<dbReference type="Gene3D" id="1.20.1440.30">
    <property type="entry name" value="Biosynthetic Protein domain"/>
    <property type="match status" value="1"/>
</dbReference>
<evidence type="ECO:0000313" key="1">
    <source>
        <dbReference type="EMBL" id="EMA53160.1"/>
    </source>
</evidence>
<dbReference type="PANTHER" id="PTHR31299:SF0">
    <property type="entry name" value="ESTERASE, PUTATIVE (AFU_ORTHOLOGUE AFUA_1G05850)-RELATED"/>
    <property type="match status" value="1"/>
</dbReference>
<sequence>MTNDTTTDEPDESTDDRRNELAAVADRLADRATTIETTDPTADLTDLEPIGDALAGARIVGLGEATHGTREFFRLKHRLVRGLVERQGLRLFAIEANLPETLAMNDYVLHGEGTPEEALDGMYFWTWNTESVVALAEWLRGFNEGRPLDDRVRFHGIDAQYTSGAVGRLDAFLATADPDLRAAVDADLAAADDKGETTEEHMSAHDPDATDRLIERLTTAFDERTPAYAAATSERTTVLARRCLDTIEQARARRVAYESESQEAAMRVREAAMADNVDWLLDRESSDRLALWAHDSHLCRTENHAKRFGAVASLGNRLADRYGEDYYPLGFDFLGGEFRAIGVRLTEDSERATWSLDEPPADSVTRAFAAIGAELAFLDFGTLDAQERAWFDEPRAKRELGAVYYGSDGPADDAADGQATHNEWRSLTEAFDGLVFVRETTATRPPE</sequence>
<dbReference type="AlphaFoldDB" id="M0N934"/>
<evidence type="ECO:0000313" key="2">
    <source>
        <dbReference type="Proteomes" id="UP000011625"/>
    </source>
</evidence>
<dbReference type="STRING" id="1227456.C450_07597"/>
<dbReference type="InterPro" id="IPR014622">
    <property type="entry name" value="UCP036794_erythomycin"/>
</dbReference>
<dbReference type="Pfam" id="PF05139">
    <property type="entry name" value="Erythro_esteras"/>
    <property type="match status" value="1"/>
</dbReference>
<protein>
    <submittedName>
        <fullName evidence="1">Erythromycin esterase-like protein</fullName>
    </submittedName>
</protein>
<dbReference type="CDD" id="cd14728">
    <property type="entry name" value="Ere-like"/>
    <property type="match status" value="1"/>
</dbReference>
<dbReference type="PANTHER" id="PTHR31299">
    <property type="entry name" value="ESTERASE, PUTATIVE (AFU_ORTHOLOGUE AFUA_1G05850)-RELATED"/>
    <property type="match status" value="1"/>
</dbReference>
<dbReference type="OrthoDB" id="260438at2157"/>
<dbReference type="RefSeq" id="WP_005042124.1">
    <property type="nucleotide sequence ID" value="NZ_AOME01000051.1"/>
</dbReference>
<dbReference type="Proteomes" id="UP000011625">
    <property type="component" value="Unassembled WGS sequence"/>
</dbReference>
<reference evidence="1 2" key="1">
    <citation type="journal article" date="2014" name="PLoS Genet.">
        <title>Phylogenetically driven sequencing of extremely halophilic archaea reveals strategies for static and dynamic osmo-response.</title>
        <authorList>
            <person name="Becker E.A."/>
            <person name="Seitzer P.M."/>
            <person name="Tritt A."/>
            <person name="Larsen D."/>
            <person name="Krusor M."/>
            <person name="Yao A.I."/>
            <person name="Wu D."/>
            <person name="Madern D."/>
            <person name="Eisen J.A."/>
            <person name="Darling A.E."/>
            <person name="Facciotti M.T."/>
        </authorList>
    </citation>
    <scope>NUCLEOTIDE SEQUENCE [LARGE SCALE GENOMIC DNA]</scope>
    <source>
        <strain evidence="1 2">DSM 8989</strain>
    </source>
</reference>
<dbReference type="Gene3D" id="3.40.1660.10">
    <property type="entry name" value="EreA-like (biosynthetic domain)"/>
    <property type="match status" value="1"/>
</dbReference>
<accession>M0N934</accession>
<dbReference type="EMBL" id="AOME01000051">
    <property type="protein sequence ID" value="EMA53160.1"/>
    <property type="molecule type" value="Genomic_DNA"/>
</dbReference>
<organism evidence="1 2">
    <name type="scientific">Halococcus salifodinae DSM 8989</name>
    <dbReference type="NCBI Taxonomy" id="1227456"/>
    <lineage>
        <taxon>Archaea</taxon>
        <taxon>Methanobacteriati</taxon>
        <taxon>Methanobacteriota</taxon>
        <taxon>Stenosarchaea group</taxon>
        <taxon>Halobacteria</taxon>
        <taxon>Halobacteriales</taxon>
        <taxon>Halococcaceae</taxon>
        <taxon>Halococcus</taxon>
    </lineage>
</organism>
<gene>
    <name evidence="1" type="ORF">C450_07597</name>
</gene>
<dbReference type="PATRIC" id="fig|1227456.3.peg.1518"/>
<dbReference type="InterPro" id="IPR007815">
    <property type="entry name" value="Emycin_Estase"/>
</dbReference>
<comment type="caution">
    <text evidence="1">The sequence shown here is derived from an EMBL/GenBank/DDBJ whole genome shotgun (WGS) entry which is preliminary data.</text>
</comment>
<dbReference type="GO" id="GO:0046677">
    <property type="term" value="P:response to antibiotic"/>
    <property type="evidence" value="ECO:0007669"/>
    <property type="project" value="InterPro"/>
</dbReference>